<dbReference type="Proteomes" id="UP000009026">
    <property type="component" value="Chromosome"/>
</dbReference>
<dbReference type="SUPFAM" id="SSF48452">
    <property type="entry name" value="TPR-like"/>
    <property type="match status" value="1"/>
</dbReference>
<evidence type="ECO:0000313" key="3">
    <source>
        <dbReference type="Proteomes" id="UP000009026"/>
    </source>
</evidence>
<sequence>MLSGCATLNPRAECAAHGGDTWHEARSEHFRVWTDLDADEARGATVALERTRAMMRLWWGDGTDFDPPGTVDVVLLRRQGALSEFADNRVGGYVSWQDTNVRMLVVMAHEKRRGIPKLVRHELAHYLSRFVLLRQPRWFAEGLAMYLEVAEERRDGMVELGQDNKTALDTVLRMGALPLASLWAWDTSEPPVRDRFHYYASSWAWVHFLLNSQAERFADYQQRLARAEPPRLAWDAAFEGMSDEALEQEFAKALRHGTEYTIVTRKLPPASTDVTLGAMSAADVHVTRARLHRSAFGGTLTPAQRQVQAQADVAEALRLEPGHVHAAVLGAVMEEDGAKRLARARALTAAHPASAEAWDLLGDSLGEETSARVEREQARRNALRLTPEEPARLAALAREYTANGRHANALAHAVKAAKLAPWSQDVQATLAVAAAAQGRCAEAQVAQARAVDLQHESVSSEQRAAFHEWLASRIRVHCAAAPEAPPSAPEAPATR</sequence>
<feature type="domain" description="DUF1570" evidence="1">
    <location>
        <begin position="134"/>
        <end position="229"/>
    </location>
</feature>
<dbReference type="PATRIC" id="fig|1297742.4.peg.4944"/>
<organism evidence="2 3">
    <name type="scientific">Pseudomyxococcus hansupus</name>
    <dbReference type="NCBI Taxonomy" id="1297742"/>
    <lineage>
        <taxon>Bacteria</taxon>
        <taxon>Pseudomonadati</taxon>
        <taxon>Myxococcota</taxon>
        <taxon>Myxococcia</taxon>
        <taxon>Myxococcales</taxon>
        <taxon>Cystobacterineae</taxon>
        <taxon>Myxococcaceae</taxon>
        <taxon>Pseudomyxococcus</taxon>
    </lineage>
</organism>
<dbReference type="EMBL" id="CP012109">
    <property type="protein sequence ID" value="AKQ67986.1"/>
    <property type="molecule type" value="Genomic_DNA"/>
</dbReference>
<keyword evidence="3" id="KW-1185">Reference proteome</keyword>
<dbReference type="InterPro" id="IPR011990">
    <property type="entry name" value="TPR-like_helical_dom_sf"/>
</dbReference>
<gene>
    <name evidence="2" type="ORF">A176_004898</name>
</gene>
<dbReference type="STRING" id="1297742.A176_004898"/>
<reference evidence="2 3" key="1">
    <citation type="journal article" date="2016" name="PLoS ONE">
        <title>Complete Genome Sequence and Comparative Genomics of a Novel Myxobacterium Myxococcus hansupus.</title>
        <authorList>
            <person name="Sharma G."/>
            <person name="Narwani T."/>
            <person name="Subramanian S."/>
        </authorList>
    </citation>
    <scope>NUCLEOTIDE SEQUENCE [LARGE SCALE GENOMIC DNA]</scope>
    <source>
        <strain evidence="3">mixupus</strain>
    </source>
</reference>
<dbReference type="AlphaFoldDB" id="A0A0H4WX77"/>
<dbReference type="Gene3D" id="1.25.40.10">
    <property type="entry name" value="Tetratricopeptide repeat domain"/>
    <property type="match status" value="1"/>
</dbReference>
<dbReference type="KEGG" id="mym:A176_004898"/>
<evidence type="ECO:0000313" key="2">
    <source>
        <dbReference type="EMBL" id="AKQ67986.1"/>
    </source>
</evidence>
<protein>
    <recommendedName>
        <fullName evidence="1">DUF1570 domain-containing protein</fullName>
    </recommendedName>
</protein>
<dbReference type="Pfam" id="PF07607">
    <property type="entry name" value="DUF1570"/>
    <property type="match status" value="1"/>
</dbReference>
<accession>A0A0H4WX77</accession>
<dbReference type="InterPro" id="IPR011464">
    <property type="entry name" value="DUF1570"/>
</dbReference>
<proteinExistence type="predicted"/>
<name>A0A0H4WX77_9BACT</name>
<evidence type="ECO:0000259" key="1">
    <source>
        <dbReference type="Pfam" id="PF07607"/>
    </source>
</evidence>
<dbReference type="eggNOG" id="COG4235">
    <property type="taxonomic scope" value="Bacteria"/>
</dbReference>